<evidence type="ECO:0000313" key="2">
    <source>
        <dbReference type="EMBL" id="KFM95213.1"/>
    </source>
</evidence>
<evidence type="ECO:0000313" key="3">
    <source>
        <dbReference type="Proteomes" id="UP000029389"/>
    </source>
</evidence>
<keyword evidence="1" id="KW-1133">Transmembrane helix</keyword>
<gene>
    <name evidence="2" type="ORF">DJ93_5707</name>
</gene>
<comment type="caution">
    <text evidence="2">The sequence shown here is derived from an EMBL/GenBank/DDBJ whole genome shotgun (WGS) entry which is preliminary data.</text>
</comment>
<feature type="transmembrane region" description="Helical" evidence="1">
    <location>
        <begin position="7"/>
        <end position="25"/>
    </location>
</feature>
<dbReference type="AlphaFoldDB" id="A0A090Y8W0"/>
<sequence>MRLRIQLLLMNVLSTSILVIAIWYSETNMLLEPE</sequence>
<dbReference type="Proteomes" id="UP000029389">
    <property type="component" value="Unassembled WGS sequence"/>
</dbReference>
<keyword evidence="1" id="KW-0812">Transmembrane</keyword>
<evidence type="ECO:0000256" key="1">
    <source>
        <dbReference type="SAM" id="Phobius"/>
    </source>
</evidence>
<accession>A0A090Y8W0</accession>
<dbReference type="EMBL" id="JMQC01000011">
    <property type="protein sequence ID" value="KFM95213.1"/>
    <property type="molecule type" value="Genomic_DNA"/>
</dbReference>
<name>A0A090Y8W0_9BACI</name>
<reference evidence="2 3" key="1">
    <citation type="submission" date="2014-04" db="EMBL/GenBank/DDBJ databases">
        <authorList>
            <person name="Bishop-Lilly K.A."/>
            <person name="Broomall S.M."/>
            <person name="Chain P.S."/>
            <person name="Chertkov O."/>
            <person name="Coyne S.R."/>
            <person name="Daligault H.E."/>
            <person name="Davenport K.W."/>
            <person name="Erkkila T."/>
            <person name="Frey K.G."/>
            <person name="Gibbons H.S."/>
            <person name="Gu W."/>
            <person name="Jaissle J."/>
            <person name="Johnson S.L."/>
            <person name="Koroleva G.I."/>
            <person name="Ladner J.T."/>
            <person name="Lo C.-C."/>
            <person name="Minogue T.D."/>
            <person name="Munk C."/>
            <person name="Palacios G.F."/>
            <person name="Redden C.L."/>
            <person name="Rosenzweig C.N."/>
            <person name="Scholz M.B."/>
            <person name="Teshima H."/>
            <person name="Xu Y."/>
        </authorList>
    </citation>
    <scope>NUCLEOTIDE SEQUENCE [LARGE SCALE GENOMIC DNA]</scope>
    <source>
        <strain evidence="2 3">BHP</strain>
    </source>
</reference>
<organism evidence="2 3">
    <name type="scientific">Bacillus clarus</name>
    <dbReference type="NCBI Taxonomy" id="2338372"/>
    <lineage>
        <taxon>Bacteria</taxon>
        <taxon>Bacillati</taxon>
        <taxon>Bacillota</taxon>
        <taxon>Bacilli</taxon>
        <taxon>Bacillales</taxon>
        <taxon>Bacillaceae</taxon>
        <taxon>Bacillus</taxon>
        <taxon>Bacillus cereus group</taxon>
    </lineage>
</organism>
<proteinExistence type="predicted"/>
<keyword evidence="1" id="KW-0472">Membrane</keyword>
<protein>
    <submittedName>
        <fullName evidence="2">Putative membrane protein</fullName>
    </submittedName>
</protein>
<dbReference type="eggNOG" id="COG5002">
    <property type="taxonomic scope" value="Bacteria"/>
</dbReference>